<accession>A0AAV6V9V8</accession>
<gene>
    <name evidence="3" type="ORF">JTE90_005569</name>
</gene>
<dbReference type="SUPFAM" id="SSF49899">
    <property type="entry name" value="Concanavalin A-like lectins/glucanases"/>
    <property type="match status" value="1"/>
</dbReference>
<dbReference type="Pfam" id="PF00054">
    <property type="entry name" value="Laminin_G_1"/>
    <property type="match status" value="1"/>
</dbReference>
<dbReference type="Proteomes" id="UP000827092">
    <property type="component" value="Unassembled WGS sequence"/>
</dbReference>
<dbReference type="EMBL" id="JAFNEN010000127">
    <property type="protein sequence ID" value="KAG8193222.1"/>
    <property type="molecule type" value="Genomic_DNA"/>
</dbReference>
<dbReference type="Gene3D" id="2.60.120.200">
    <property type="match status" value="1"/>
</dbReference>
<reference evidence="3 4" key="1">
    <citation type="journal article" date="2022" name="Nat. Ecol. Evol.">
        <title>A masculinizing supergene underlies an exaggerated male reproductive morph in a spider.</title>
        <authorList>
            <person name="Hendrickx F."/>
            <person name="De Corte Z."/>
            <person name="Sonet G."/>
            <person name="Van Belleghem S.M."/>
            <person name="Kostlbacher S."/>
            <person name="Vangestel C."/>
        </authorList>
    </citation>
    <scope>NUCLEOTIDE SEQUENCE [LARGE SCALE GENOMIC DNA]</scope>
    <source>
        <strain evidence="3">W744_W776</strain>
    </source>
</reference>
<keyword evidence="4" id="KW-1185">Reference proteome</keyword>
<comment type="caution">
    <text evidence="1">Lacks conserved residue(s) required for the propagation of feature annotation.</text>
</comment>
<dbReference type="CDD" id="cd00110">
    <property type="entry name" value="LamG"/>
    <property type="match status" value="1"/>
</dbReference>
<evidence type="ECO:0000256" key="1">
    <source>
        <dbReference type="PROSITE-ProRule" id="PRU00122"/>
    </source>
</evidence>
<feature type="domain" description="Laminin G" evidence="2">
    <location>
        <begin position="72"/>
        <end position="247"/>
    </location>
</feature>
<sequence>MKLFSCRYQRTIEATAVSACPKVSKKKHSKIPLFLKRSAKKKDIWMQRQLNNFTVSTRSKRDKYNSDWRDITPVFPRNITVMTNSNAIKNIFVDIKFVTHNANGVIFYFGKGHENDTMYLLMLIRNSYLELRIKNIDETRIFNSKYRIIKGKSYLVSLKYFPRFVVLYINRKSTGMIHINEHVIPSKSKLKIFLGSVPKHLRRKRKYGHELSRFVGCFSTLNMSLNFSPTVEIDSFYMTNKDKLFSCGGLRVSVKTNNSRSKWFIVSIDNKEHDYDIHKGGWKKKANSRSPSRLNTIKKSDSYDSFENKRRIIIDDYDGEISIINDNTTVELIIE</sequence>
<evidence type="ECO:0000259" key="2">
    <source>
        <dbReference type="PROSITE" id="PS50025"/>
    </source>
</evidence>
<evidence type="ECO:0000313" key="3">
    <source>
        <dbReference type="EMBL" id="KAG8193222.1"/>
    </source>
</evidence>
<protein>
    <recommendedName>
        <fullName evidence="2">Laminin G domain-containing protein</fullName>
    </recommendedName>
</protein>
<dbReference type="AlphaFoldDB" id="A0AAV6V9V8"/>
<dbReference type="PROSITE" id="PS50025">
    <property type="entry name" value="LAM_G_DOMAIN"/>
    <property type="match status" value="1"/>
</dbReference>
<organism evidence="3 4">
    <name type="scientific">Oedothorax gibbosus</name>
    <dbReference type="NCBI Taxonomy" id="931172"/>
    <lineage>
        <taxon>Eukaryota</taxon>
        <taxon>Metazoa</taxon>
        <taxon>Ecdysozoa</taxon>
        <taxon>Arthropoda</taxon>
        <taxon>Chelicerata</taxon>
        <taxon>Arachnida</taxon>
        <taxon>Araneae</taxon>
        <taxon>Araneomorphae</taxon>
        <taxon>Entelegynae</taxon>
        <taxon>Araneoidea</taxon>
        <taxon>Linyphiidae</taxon>
        <taxon>Erigoninae</taxon>
        <taxon>Oedothorax</taxon>
    </lineage>
</organism>
<evidence type="ECO:0000313" key="4">
    <source>
        <dbReference type="Proteomes" id="UP000827092"/>
    </source>
</evidence>
<name>A0AAV6V9V8_9ARAC</name>
<dbReference type="InterPro" id="IPR013320">
    <property type="entry name" value="ConA-like_dom_sf"/>
</dbReference>
<dbReference type="SMART" id="SM00282">
    <property type="entry name" value="LamG"/>
    <property type="match status" value="1"/>
</dbReference>
<comment type="caution">
    <text evidence="3">The sequence shown here is derived from an EMBL/GenBank/DDBJ whole genome shotgun (WGS) entry which is preliminary data.</text>
</comment>
<dbReference type="InterPro" id="IPR001791">
    <property type="entry name" value="Laminin_G"/>
</dbReference>
<proteinExistence type="predicted"/>